<feature type="domain" description="LTD" evidence="2">
    <location>
        <begin position="176"/>
        <end position="280"/>
    </location>
</feature>
<dbReference type="Pfam" id="PF13290">
    <property type="entry name" value="CHB_HEX_C_1"/>
    <property type="match status" value="1"/>
</dbReference>
<evidence type="ECO:0000259" key="2">
    <source>
        <dbReference type="PROSITE" id="PS51841"/>
    </source>
</evidence>
<organism evidence="3 4">
    <name type="scientific">Candidatus Aphodomorpha intestinavium</name>
    <dbReference type="NCBI Taxonomy" id="2840672"/>
    <lineage>
        <taxon>Bacteria</taxon>
        <taxon>Bacillati</taxon>
        <taxon>Bacillota</taxon>
        <taxon>Clostridia</taxon>
        <taxon>Eubacteriales</taxon>
        <taxon>Candidatus Aphodomorpha</taxon>
    </lineage>
</organism>
<dbReference type="Proteomes" id="UP000824128">
    <property type="component" value="Unassembled WGS sequence"/>
</dbReference>
<feature type="domain" description="LTD" evidence="2">
    <location>
        <begin position="17"/>
        <end position="140"/>
    </location>
</feature>
<evidence type="ECO:0000256" key="1">
    <source>
        <dbReference type="SAM" id="SignalP"/>
    </source>
</evidence>
<sequence length="1083" mass="115643">MKHTRAFVMALLLLCLLAAACAAGCAGGGRVVISEVVSSNRNSYVHKTLGTPDWIELHNPGERPVRLAGYILTDKPDAFDPGCILPDITLAPGGYCVIPADGQAAGGDAFCLPFGVSRLGETLYLLNPAGRLIDSLAVPELGEDVSYAVNGERAGYCMQPTPGRANAMPLLDALEPAAALEPSELTLLISEVVTGAADGGADWVELYNPGPEDVPLDGCFLSDRADDPRRARLSGVVVPAGGHAVIDCTDELGLALAAEGEALLLCDAYSRLIDRVDVPALPRGQSWARRADGSFGYCGAPTRGLANEDARIGGEPFTQMGAEEPVRISEALFDNAFSAIDSYGDRSDWVELYNAGAQSVSLLGYYLSDDADDPTRFALPDVTLAPGEYRLVFLSGRASTPEELHADFSVSERDDGCLLYHGATRGVDLVPWVDGLAENVSIGRGADGAPVYYAYPTPGQPNAQAVDDPALLAAYPADGVYISEVCAGGPDGDWIELHNGGGEAADLTGWALSDDAWQLRRFPLEAMTLAPGAYCAIAVSPDGAAGFGVSLSGETLLLSDAQGQVRDVFRTGALQSGRTSGRTAAAPDAARVFFSAPTRGRANSASFTTGRTPAPTFSETALYRDGPFLLTLSCADADAAIRYTLDGSEPGPDDALYAGPIQIDASVTVRAAAFGAGLEPSPVQTQHYLFEPAHTLPVVCIACEPALWSRLMRSTLNAVAREGPAAISYYEADGTLGTVFPAAIRARGNTSLKYAQKSVSVHLRPSLGQRTVTYPFWGAGSAAAYGTLVLRNASQDIAAARLRDSFANRAAAGLRLDCAATRPVVVYVNGAYHGVYDLNEGMNQDYLEAHYGVDPDTVNIVGKNAVTRHGSAADYARVRRYARGTDFTEDAALEAFGAWVDVAHVTDYLIAQTFFGNYDIHNQNCWASDDYAIRWRPYLYDVDRCLCPGRSELNLFQQYFNAQGVAYNPSGDRVNMDIYCALRENAAWRDAFLDRYAQLLCSDFSVDRLTALLDEMAAALRPEMERHIARWGLPASLADWEASVAAMRAEIPLRHAAIQRQLQQEFGLTPDAWAAYLARHAGP</sequence>
<dbReference type="PROSITE" id="PS51841">
    <property type="entry name" value="LTD"/>
    <property type="match status" value="4"/>
</dbReference>
<accession>A0A9D1SSN3</accession>
<dbReference type="InterPro" id="IPR059177">
    <property type="entry name" value="GH29D-like_dom"/>
</dbReference>
<feature type="domain" description="LTD" evidence="2">
    <location>
        <begin position="467"/>
        <end position="573"/>
    </location>
</feature>
<protein>
    <submittedName>
        <fullName evidence="3">Lamin tail domain-containing protein</fullName>
    </submittedName>
</protein>
<dbReference type="EMBL" id="DVNZ01000131">
    <property type="protein sequence ID" value="HIU94313.1"/>
    <property type="molecule type" value="Genomic_DNA"/>
</dbReference>
<keyword evidence="1" id="KW-0732">Signal</keyword>
<reference evidence="3" key="2">
    <citation type="journal article" date="2021" name="PeerJ">
        <title>Extensive microbial diversity within the chicken gut microbiome revealed by metagenomics and culture.</title>
        <authorList>
            <person name="Gilroy R."/>
            <person name="Ravi A."/>
            <person name="Getino M."/>
            <person name="Pursley I."/>
            <person name="Horton D.L."/>
            <person name="Alikhan N.F."/>
            <person name="Baker D."/>
            <person name="Gharbi K."/>
            <person name="Hall N."/>
            <person name="Watson M."/>
            <person name="Adriaenssens E.M."/>
            <person name="Foster-Nyarko E."/>
            <person name="Jarju S."/>
            <person name="Secka A."/>
            <person name="Antonio M."/>
            <person name="Oren A."/>
            <person name="Chaudhuri R.R."/>
            <person name="La Ragione R."/>
            <person name="Hildebrand F."/>
            <person name="Pallen M.J."/>
        </authorList>
    </citation>
    <scope>NUCLEOTIDE SEQUENCE</scope>
    <source>
        <strain evidence="3">ChiGjej2B2-16831</strain>
    </source>
</reference>
<dbReference type="Gene3D" id="2.60.40.1260">
    <property type="entry name" value="Lamin Tail domain"/>
    <property type="match status" value="2"/>
</dbReference>
<dbReference type="Pfam" id="PF08757">
    <property type="entry name" value="CotH"/>
    <property type="match status" value="1"/>
</dbReference>
<dbReference type="InterPro" id="IPR001322">
    <property type="entry name" value="Lamin_tail_dom"/>
</dbReference>
<reference evidence="3" key="1">
    <citation type="submission" date="2020-10" db="EMBL/GenBank/DDBJ databases">
        <authorList>
            <person name="Gilroy R."/>
        </authorList>
    </citation>
    <scope>NUCLEOTIDE SEQUENCE</scope>
    <source>
        <strain evidence="3">ChiGjej2B2-16831</strain>
    </source>
</reference>
<comment type="caution">
    <text evidence="3">The sequence shown here is derived from an EMBL/GenBank/DDBJ whole genome shotgun (WGS) entry which is preliminary data.</text>
</comment>
<name>A0A9D1SSN3_9FIRM</name>
<evidence type="ECO:0000313" key="3">
    <source>
        <dbReference type="EMBL" id="HIU94313.1"/>
    </source>
</evidence>
<dbReference type="InterPro" id="IPR036415">
    <property type="entry name" value="Lamin_tail_dom_sf"/>
</dbReference>
<feature type="domain" description="LTD" evidence="2">
    <location>
        <begin position="316"/>
        <end position="434"/>
    </location>
</feature>
<feature type="chain" id="PRO_5039257914" evidence="1">
    <location>
        <begin position="23"/>
        <end position="1083"/>
    </location>
</feature>
<proteinExistence type="predicted"/>
<feature type="signal peptide" evidence="1">
    <location>
        <begin position="1"/>
        <end position="22"/>
    </location>
</feature>
<gene>
    <name evidence="3" type="ORF">IAD24_04060</name>
</gene>
<dbReference type="PROSITE" id="PS51257">
    <property type="entry name" value="PROKAR_LIPOPROTEIN"/>
    <property type="match status" value="1"/>
</dbReference>
<dbReference type="AlphaFoldDB" id="A0A9D1SSN3"/>
<dbReference type="Pfam" id="PF00932">
    <property type="entry name" value="LTD"/>
    <property type="match status" value="4"/>
</dbReference>
<dbReference type="InterPro" id="IPR014867">
    <property type="entry name" value="Spore_coat_CotH_CotH2/3/7"/>
</dbReference>
<dbReference type="SUPFAM" id="SSF74853">
    <property type="entry name" value="Lamin A/C globular tail domain"/>
    <property type="match status" value="4"/>
</dbReference>
<evidence type="ECO:0000313" key="4">
    <source>
        <dbReference type="Proteomes" id="UP000824128"/>
    </source>
</evidence>